<keyword evidence="3 4" id="KW-0560">Oxidoreductase</keyword>
<dbReference type="Proteomes" id="UP001385951">
    <property type="component" value="Unassembled WGS sequence"/>
</dbReference>
<dbReference type="Pfam" id="PF14748">
    <property type="entry name" value="P5CR_dimer"/>
    <property type="match status" value="1"/>
</dbReference>
<dbReference type="EC" id="1.5.1.2" evidence="4"/>
<name>A0AAW0FKG9_9APHY</name>
<dbReference type="HAMAP" id="MF_01925">
    <property type="entry name" value="P5C_reductase"/>
    <property type="match status" value="1"/>
</dbReference>
<comment type="catalytic activity">
    <reaction evidence="4">
        <text>L-proline + NADP(+) = (S)-1-pyrroline-5-carboxylate + NADPH + 2 H(+)</text>
        <dbReference type="Rhea" id="RHEA:14109"/>
        <dbReference type="ChEBI" id="CHEBI:15378"/>
        <dbReference type="ChEBI" id="CHEBI:17388"/>
        <dbReference type="ChEBI" id="CHEBI:57783"/>
        <dbReference type="ChEBI" id="CHEBI:58349"/>
        <dbReference type="ChEBI" id="CHEBI:60039"/>
        <dbReference type="EC" id="1.5.1.2"/>
    </reaction>
</comment>
<dbReference type="InterPro" id="IPR029036">
    <property type="entry name" value="P5CR_dimer"/>
</dbReference>
<accession>A0AAW0FKG9</accession>
<dbReference type="SUPFAM" id="SSF52540">
    <property type="entry name" value="P-loop containing nucleoside triphosphate hydrolases"/>
    <property type="match status" value="1"/>
</dbReference>
<proteinExistence type="inferred from homology"/>
<evidence type="ECO:0000256" key="1">
    <source>
        <dbReference type="ARBA" id="ARBA00005525"/>
    </source>
</evidence>
<dbReference type="SUPFAM" id="SSF51735">
    <property type="entry name" value="NAD(P)-binding Rossmann-fold domains"/>
    <property type="match status" value="1"/>
</dbReference>
<keyword evidence="2 4" id="KW-0521">NADP</keyword>
<organism evidence="7 8">
    <name type="scientific">Cerrena zonata</name>
    <dbReference type="NCBI Taxonomy" id="2478898"/>
    <lineage>
        <taxon>Eukaryota</taxon>
        <taxon>Fungi</taxon>
        <taxon>Dikarya</taxon>
        <taxon>Basidiomycota</taxon>
        <taxon>Agaricomycotina</taxon>
        <taxon>Agaricomycetes</taxon>
        <taxon>Polyporales</taxon>
        <taxon>Cerrenaceae</taxon>
        <taxon>Cerrena</taxon>
    </lineage>
</organism>
<dbReference type="PANTHER" id="PTHR11645:SF0">
    <property type="entry name" value="PYRROLINE-5-CARBOXYLATE REDUCTASE 3"/>
    <property type="match status" value="1"/>
</dbReference>
<dbReference type="NCBIfam" id="TIGR00112">
    <property type="entry name" value="proC"/>
    <property type="match status" value="1"/>
</dbReference>
<sequence>MKDYTIAVLGCGNLGSAVTNAILNSSFEPYPAKIICCTNSEKSAENVRAKFDHEIIEVSHGIDSNKAAVAKANIIILGCKPYMYQTVYEQVKDSLNGEQLLISLLAGTTTDELSIFTPYVAKVMTNTPAQYGCGMAAVCFSKEAEAKYSELVMKLIQPIGSAVQIVEKNMDAATALVGSAPAFVLLMLESMIDGGVRMGLPFDVARESAIKVMEGTAKMVLDSGEHPAVLKSKICTPAGTTIGGLAKLEDAGPQPNPSNMSHEGQEELLDYSDSEEIAVQTTGATAEGEAANGKEADKKGSYVGIHATGFRDFLLKPELLRAIGDCGFEHPSEGSGIDIERINLAINYDLPNEADQYLHRVGRAGRFGTKGLAVSLVSTKEDEEVLEKIQSRFDVKITEFPEEGVDPSTYMNT</sequence>
<dbReference type="Gene3D" id="1.10.3730.10">
    <property type="entry name" value="ProC C-terminal domain-like"/>
    <property type="match status" value="1"/>
</dbReference>
<dbReference type="Pfam" id="PF00271">
    <property type="entry name" value="Helicase_C"/>
    <property type="match status" value="1"/>
</dbReference>
<dbReference type="InterPro" id="IPR000304">
    <property type="entry name" value="Pyrroline-COOH_reductase"/>
</dbReference>
<evidence type="ECO:0000256" key="5">
    <source>
        <dbReference type="SAM" id="MobiDB-lite"/>
    </source>
</evidence>
<protein>
    <recommendedName>
        <fullName evidence="4">Pyrroline-5-carboxylate reductase</fullName>
        <ecNumber evidence="4">1.5.1.2</ecNumber>
    </recommendedName>
</protein>
<dbReference type="FunFam" id="1.10.3730.10:FF:000001">
    <property type="entry name" value="Pyrroline-5-carboxylate reductase"/>
    <property type="match status" value="1"/>
</dbReference>
<keyword evidence="4" id="KW-0028">Amino-acid biosynthesis</keyword>
<comment type="pathway">
    <text evidence="4">Amino-acid biosynthesis; L-proline biosynthesis; L-proline from L-glutamate 5-semialdehyde: step 1/1.</text>
</comment>
<dbReference type="InterPro" id="IPR036291">
    <property type="entry name" value="NAD(P)-bd_dom_sf"/>
</dbReference>
<evidence type="ECO:0000259" key="6">
    <source>
        <dbReference type="PROSITE" id="PS51194"/>
    </source>
</evidence>
<evidence type="ECO:0000256" key="3">
    <source>
        <dbReference type="ARBA" id="ARBA00023002"/>
    </source>
</evidence>
<reference evidence="7 8" key="1">
    <citation type="submission" date="2022-09" db="EMBL/GenBank/DDBJ databases">
        <authorList>
            <person name="Palmer J.M."/>
        </authorList>
    </citation>
    <scope>NUCLEOTIDE SEQUENCE [LARGE SCALE GENOMIC DNA]</scope>
    <source>
        <strain evidence="7 8">DSM 7382</strain>
    </source>
</reference>
<dbReference type="InterPro" id="IPR027417">
    <property type="entry name" value="P-loop_NTPase"/>
</dbReference>
<comment type="caution">
    <text evidence="7">The sequence shown here is derived from an EMBL/GenBank/DDBJ whole genome shotgun (WGS) entry which is preliminary data.</text>
</comment>
<comment type="similarity">
    <text evidence="1 4">Belongs to the pyrroline-5-carboxylate reductase family.</text>
</comment>
<evidence type="ECO:0000313" key="7">
    <source>
        <dbReference type="EMBL" id="KAK7680662.1"/>
    </source>
</evidence>
<dbReference type="GO" id="GO:0055129">
    <property type="term" value="P:L-proline biosynthetic process"/>
    <property type="evidence" value="ECO:0007669"/>
    <property type="project" value="TreeGrafter"/>
</dbReference>
<dbReference type="InterPro" id="IPR001650">
    <property type="entry name" value="Helicase_C-like"/>
</dbReference>
<dbReference type="PROSITE" id="PS51194">
    <property type="entry name" value="HELICASE_CTER"/>
    <property type="match status" value="1"/>
</dbReference>
<dbReference type="Pfam" id="PF03807">
    <property type="entry name" value="F420_oxidored"/>
    <property type="match status" value="1"/>
</dbReference>
<dbReference type="GO" id="GO:0004735">
    <property type="term" value="F:pyrroline-5-carboxylate reductase activity"/>
    <property type="evidence" value="ECO:0007669"/>
    <property type="project" value="UniProtKB-EC"/>
</dbReference>
<dbReference type="InterPro" id="IPR008927">
    <property type="entry name" value="6-PGluconate_DH-like_C_sf"/>
</dbReference>
<feature type="domain" description="Helicase C-terminal" evidence="6">
    <location>
        <begin position="247"/>
        <end position="408"/>
    </location>
</feature>
<keyword evidence="8" id="KW-1185">Reference proteome</keyword>
<evidence type="ECO:0000256" key="4">
    <source>
        <dbReference type="RuleBase" id="RU003903"/>
    </source>
</evidence>
<keyword evidence="4" id="KW-0641">Proline biosynthesis</keyword>
<dbReference type="PROSITE" id="PS00521">
    <property type="entry name" value="P5CR"/>
    <property type="match status" value="1"/>
</dbReference>
<dbReference type="PANTHER" id="PTHR11645">
    <property type="entry name" value="PYRROLINE-5-CARBOXYLATE REDUCTASE"/>
    <property type="match status" value="1"/>
</dbReference>
<evidence type="ECO:0000313" key="8">
    <source>
        <dbReference type="Proteomes" id="UP001385951"/>
    </source>
</evidence>
<dbReference type="AlphaFoldDB" id="A0AAW0FKG9"/>
<feature type="region of interest" description="Disordered" evidence="5">
    <location>
        <begin position="247"/>
        <end position="267"/>
    </location>
</feature>
<dbReference type="EMBL" id="JASBNA010000047">
    <property type="protein sequence ID" value="KAK7680662.1"/>
    <property type="molecule type" value="Genomic_DNA"/>
</dbReference>
<evidence type="ECO:0000256" key="2">
    <source>
        <dbReference type="ARBA" id="ARBA00022857"/>
    </source>
</evidence>
<gene>
    <name evidence="7" type="ORF">QCA50_016228</name>
</gene>
<dbReference type="InterPro" id="IPR053790">
    <property type="entry name" value="P5CR-like_CS"/>
</dbReference>
<dbReference type="Gene3D" id="3.40.50.300">
    <property type="entry name" value="P-loop containing nucleotide triphosphate hydrolases"/>
    <property type="match status" value="1"/>
</dbReference>
<dbReference type="InterPro" id="IPR028939">
    <property type="entry name" value="P5C_Rdtase_cat_N"/>
</dbReference>
<dbReference type="Gene3D" id="3.40.50.720">
    <property type="entry name" value="NAD(P)-binding Rossmann-like Domain"/>
    <property type="match status" value="1"/>
</dbReference>
<dbReference type="SUPFAM" id="SSF48179">
    <property type="entry name" value="6-phosphogluconate dehydrogenase C-terminal domain-like"/>
    <property type="match status" value="1"/>
</dbReference>